<dbReference type="OrthoDB" id="271725at2759"/>
<name>V8N8D2_OPHHA</name>
<comment type="caution">
    <text evidence="1">The sequence shown here is derived from an EMBL/GenBank/DDBJ whole genome shotgun (WGS) entry which is preliminary data.</text>
</comment>
<gene>
    <name evidence="1" type="primary">Rbms3</name>
    <name evidence="1" type="ORF">L345_16098</name>
</gene>
<evidence type="ECO:0000313" key="1">
    <source>
        <dbReference type="EMBL" id="ETE58181.1"/>
    </source>
</evidence>
<reference evidence="1 2" key="1">
    <citation type="journal article" date="2013" name="Proc. Natl. Acad. Sci. U.S.A.">
        <title>The king cobra genome reveals dynamic gene evolution and adaptation in the snake venom system.</title>
        <authorList>
            <person name="Vonk F.J."/>
            <person name="Casewell N.R."/>
            <person name="Henkel C.V."/>
            <person name="Heimberg A.M."/>
            <person name="Jansen H.J."/>
            <person name="McCleary R.J."/>
            <person name="Kerkkamp H.M."/>
            <person name="Vos R.A."/>
            <person name="Guerreiro I."/>
            <person name="Calvete J.J."/>
            <person name="Wuster W."/>
            <person name="Woods A.E."/>
            <person name="Logan J.M."/>
            <person name="Harrison R.A."/>
            <person name="Castoe T.A."/>
            <person name="de Koning A.P."/>
            <person name="Pollock D.D."/>
            <person name="Yandell M."/>
            <person name="Calderon D."/>
            <person name="Renjifo C."/>
            <person name="Currier R.B."/>
            <person name="Salgado D."/>
            <person name="Pla D."/>
            <person name="Sanz L."/>
            <person name="Hyder A.S."/>
            <person name="Ribeiro J.M."/>
            <person name="Arntzen J.W."/>
            <person name="van den Thillart G.E."/>
            <person name="Boetzer M."/>
            <person name="Pirovano W."/>
            <person name="Dirks R.P."/>
            <person name="Spaink H.P."/>
            <person name="Duboule D."/>
            <person name="McGlinn E."/>
            <person name="Kini R.M."/>
            <person name="Richardson M.K."/>
        </authorList>
    </citation>
    <scope>NUCLEOTIDE SEQUENCE</scope>
    <source>
        <tissue evidence="1">Blood</tissue>
    </source>
</reference>
<dbReference type="EMBL" id="AZIM01007092">
    <property type="protein sequence ID" value="ETE58181.1"/>
    <property type="molecule type" value="Genomic_DNA"/>
</dbReference>
<protein>
    <submittedName>
        <fullName evidence="1">RNA-binding motif, single-stranded-interacting protein 3</fullName>
    </submittedName>
</protein>
<accession>V8N8D2</accession>
<keyword evidence="2" id="KW-1185">Reference proteome</keyword>
<evidence type="ECO:0000313" key="2">
    <source>
        <dbReference type="Proteomes" id="UP000018936"/>
    </source>
</evidence>
<proteinExistence type="predicted"/>
<organism evidence="1 2">
    <name type="scientific">Ophiophagus hannah</name>
    <name type="common">King cobra</name>
    <name type="synonym">Naja hannah</name>
    <dbReference type="NCBI Taxonomy" id="8665"/>
    <lineage>
        <taxon>Eukaryota</taxon>
        <taxon>Metazoa</taxon>
        <taxon>Chordata</taxon>
        <taxon>Craniata</taxon>
        <taxon>Vertebrata</taxon>
        <taxon>Euteleostomi</taxon>
        <taxon>Lepidosauria</taxon>
        <taxon>Squamata</taxon>
        <taxon>Bifurcata</taxon>
        <taxon>Unidentata</taxon>
        <taxon>Episquamata</taxon>
        <taxon>Toxicofera</taxon>
        <taxon>Serpentes</taxon>
        <taxon>Colubroidea</taxon>
        <taxon>Elapidae</taxon>
        <taxon>Elapinae</taxon>
        <taxon>Ophiophagus</taxon>
    </lineage>
</organism>
<dbReference type="Proteomes" id="UP000018936">
    <property type="component" value="Unassembled WGS sequence"/>
</dbReference>
<feature type="non-terminal residue" evidence="1">
    <location>
        <position position="89"/>
    </location>
</feature>
<dbReference type="AlphaFoldDB" id="V8N8D2"/>
<feature type="non-terminal residue" evidence="1">
    <location>
        <position position="1"/>
    </location>
</feature>
<sequence length="89" mass="9811">MKFSTSNSLSGVEVMLAKIASVTFLGNYREHPEDGWWEDMGLMRMESTEKCEVVIQHFNGKYLKTPPGVPARVPHGSPNAAAMACPIVM</sequence>